<accession>A0A0K0EWM5</accession>
<dbReference type="Proteomes" id="UP000035680">
    <property type="component" value="Unassembled WGS sequence"/>
</dbReference>
<feature type="region of interest" description="Disordered" evidence="1">
    <location>
        <begin position="1"/>
        <end position="137"/>
    </location>
</feature>
<evidence type="ECO:0000313" key="2">
    <source>
        <dbReference type="Proteomes" id="UP000035680"/>
    </source>
</evidence>
<dbReference type="WBParaSite" id="SVE_0092800.1">
    <property type="protein sequence ID" value="SVE_0092800.1"/>
    <property type="gene ID" value="SVE_0092800"/>
</dbReference>
<keyword evidence="2" id="KW-1185">Reference proteome</keyword>
<proteinExistence type="predicted"/>
<evidence type="ECO:0000256" key="1">
    <source>
        <dbReference type="SAM" id="MobiDB-lite"/>
    </source>
</evidence>
<protein>
    <submittedName>
        <fullName evidence="3">RNase H domain-containing protein</fullName>
    </submittedName>
</protein>
<evidence type="ECO:0000313" key="3">
    <source>
        <dbReference type="WBParaSite" id="SVE_0092800.1"/>
    </source>
</evidence>
<feature type="compositionally biased region" description="Basic and acidic residues" evidence="1">
    <location>
        <begin position="13"/>
        <end position="25"/>
    </location>
</feature>
<sequence>MIKSPKSAEYVSTDDKSSSDEDIRQSSENFSSDDEKSQSPDIILFSDKDNTTLSNEEEAPLSGKASHNESEITADIDSPGTPNMKPTGLSSTDNTSKERPRRKRSQKRCLPILPSKEHTKQSPGVAKNQNNPISTSDIFSRITRQFLTKRNKCYDPIKEQESCARFISKVRLVHAHKRKTHLIGNIPAIAKDATSMAGSSGITHKRMRRGGKQNANVQFKEPTVTPKTRVIQQVIRSCPARAMWAVIQITSIRNGSIGTAKTAEPVIPSERLHRDGLHFFFENNAPEIKEAMFSNATGLGIAWPCWVEGREIGITEISHIIKKMLRASYLRLEIKIDSSDKLAETILRITGLKPWTPLTVIANST</sequence>
<dbReference type="AlphaFoldDB" id="A0A0K0EWM5"/>
<organism evidence="2 3">
    <name type="scientific">Strongyloides venezuelensis</name>
    <name type="common">Threadworm</name>
    <dbReference type="NCBI Taxonomy" id="75913"/>
    <lineage>
        <taxon>Eukaryota</taxon>
        <taxon>Metazoa</taxon>
        <taxon>Ecdysozoa</taxon>
        <taxon>Nematoda</taxon>
        <taxon>Chromadorea</taxon>
        <taxon>Rhabditida</taxon>
        <taxon>Tylenchina</taxon>
        <taxon>Panagrolaimomorpha</taxon>
        <taxon>Strongyloidoidea</taxon>
        <taxon>Strongyloididae</taxon>
        <taxon>Strongyloides</taxon>
    </lineage>
</organism>
<reference evidence="2" key="1">
    <citation type="submission" date="2014-07" db="EMBL/GenBank/DDBJ databases">
        <authorList>
            <person name="Martin A.A"/>
            <person name="De Silva N."/>
        </authorList>
    </citation>
    <scope>NUCLEOTIDE SEQUENCE</scope>
</reference>
<name>A0A0K0EWM5_STRVS</name>
<feature type="compositionally biased region" description="Polar residues" evidence="1">
    <location>
        <begin position="127"/>
        <end position="137"/>
    </location>
</feature>
<reference evidence="3" key="2">
    <citation type="submission" date="2015-08" db="UniProtKB">
        <authorList>
            <consortium name="WormBaseParasite"/>
        </authorList>
    </citation>
    <scope>IDENTIFICATION</scope>
</reference>